<accession>A0ABT2N4G6</accession>
<dbReference type="EMBL" id="JAMXFA010000008">
    <property type="protein sequence ID" value="MCT7977584.1"/>
    <property type="molecule type" value="Genomic_DNA"/>
</dbReference>
<dbReference type="RefSeq" id="WP_261235045.1">
    <property type="nucleotide sequence ID" value="NZ_JAMXFA010000008.1"/>
</dbReference>
<dbReference type="Gene3D" id="3.10.20.480">
    <property type="entry name" value="Antirestriction protein ArdA, domain 1"/>
    <property type="match status" value="1"/>
</dbReference>
<dbReference type="Pfam" id="PF07275">
    <property type="entry name" value="ArdA"/>
    <property type="match status" value="1"/>
</dbReference>
<evidence type="ECO:0000313" key="1">
    <source>
        <dbReference type="EMBL" id="MCT7977584.1"/>
    </source>
</evidence>
<sequence>MKNKNVLMVPETETAGEIAFALQSKSDGNAVILKTEDERAISLAVKLAGAEESCKIYSRCRITPPPVTTPAIYVACLAAYNQNILHGWWIDAVQDADGILSDIEEMLQTSPVNDAEEWSIHDFDNFGSIRISEHESLETVSRWGKLIGENPNEEEAICHYLGYCREKEVEPNYEHFRESYIGFWDDLTTFAQSDYIAEVYDYPGFEKREEFWSKYVDWEYLGRELDLGGGFYIDETPNGIYVFHN</sequence>
<evidence type="ECO:0000313" key="2">
    <source>
        <dbReference type="Proteomes" id="UP001525961"/>
    </source>
</evidence>
<reference evidence="1 2" key="1">
    <citation type="journal article" date="2022" name="Front. Microbiol.">
        <title>High genomic differentiation and limited gene flow indicate recent cryptic speciation within the genus Laspinema (cyanobacteria).</title>
        <authorList>
            <person name="Stanojkovic A."/>
            <person name="Skoupy S."/>
            <person name="Skaloud P."/>
            <person name="Dvorak P."/>
        </authorList>
    </citation>
    <scope>NUCLEOTIDE SEQUENCE [LARGE SCALE GENOMIC DNA]</scope>
    <source>
        <strain evidence="1 2">D3b</strain>
    </source>
</reference>
<gene>
    <name evidence="1" type="ORF">NG792_07700</name>
</gene>
<dbReference type="Proteomes" id="UP001525961">
    <property type="component" value="Unassembled WGS sequence"/>
</dbReference>
<protein>
    <submittedName>
        <fullName evidence="1">Antirestriction protein ArdA</fullName>
    </submittedName>
</protein>
<comment type="caution">
    <text evidence="1">The sequence shown here is derived from an EMBL/GenBank/DDBJ whole genome shotgun (WGS) entry which is preliminary data.</text>
</comment>
<organism evidence="1 2">
    <name type="scientific">Laspinema olomoucense D3b</name>
    <dbReference type="NCBI Taxonomy" id="2953688"/>
    <lineage>
        <taxon>Bacteria</taxon>
        <taxon>Bacillati</taxon>
        <taxon>Cyanobacteriota</taxon>
        <taxon>Cyanophyceae</taxon>
        <taxon>Oscillatoriophycideae</taxon>
        <taxon>Oscillatoriales</taxon>
        <taxon>Laspinemataceae</taxon>
        <taxon>Laspinema</taxon>
        <taxon>Laspinema olomoucense</taxon>
    </lineage>
</organism>
<keyword evidence="2" id="KW-1185">Reference proteome</keyword>
<dbReference type="InterPro" id="IPR009899">
    <property type="entry name" value="ArdA"/>
</dbReference>
<name>A0ABT2N4G6_9CYAN</name>
<proteinExistence type="predicted"/>
<dbReference type="InterPro" id="IPR041895">
    <property type="entry name" value="ArdA_dom1"/>
</dbReference>